<feature type="compositionally biased region" description="Basic and acidic residues" evidence="5">
    <location>
        <begin position="77"/>
        <end position="91"/>
    </location>
</feature>
<dbReference type="EMBL" id="ML977044">
    <property type="protein sequence ID" value="KAF1948983.1"/>
    <property type="molecule type" value="Genomic_DNA"/>
</dbReference>
<keyword evidence="3 4" id="KW-0687">Ribonucleoprotein</keyword>
<evidence type="ECO:0000313" key="7">
    <source>
        <dbReference type="Proteomes" id="UP000800035"/>
    </source>
</evidence>
<dbReference type="InterPro" id="IPR047867">
    <property type="entry name" value="Ribosomal_uL22_bac/org-type"/>
</dbReference>
<dbReference type="InterPro" id="IPR036394">
    <property type="entry name" value="Ribosomal_uL22_sf"/>
</dbReference>
<evidence type="ECO:0000256" key="3">
    <source>
        <dbReference type="ARBA" id="ARBA00023274"/>
    </source>
</evidence>
<keyword evidence="2 4" id="KW-0689">Ribosomal protein</keyword>
<dbReference type="Gene3D" id="3.90.470.10">
    <property type="entry name" value="Ribosomal protein L22/L17"/>
    <property type="match status" value="1"/>
</dbReference>
<dbReference type="PANTHER" id="PTHR13501">
    <property type="entry name" value="CHLOROPLAST 50S RIBOSOMAL PROTEIN L22-RELATED"/>
    <property type="match status" value="1"/>
</dbReference>
<keyword evidence="7" id="KW-1185">Reference proteome</keyword>
<dbReference type="OrthoDB" id="416470at2759"/>
<dbReference type="Proteomes" id="UP000800035">
    <property type="component" value="Unassembled WGS sequence"/>
</dbReference>
<dbReference type="FunFam" id="3.90.470.10:FF:000017">
    <property type="entry name" value="54S ribosomal protein L22, mitochondrial"/>
    <property type="match status" value="2"/>
</dbReference>
<organism evidence="6 7">
    <name type="scientific">Byssothecium circinans</name>
    <dbReference type="NCBI Taxonomy" id="147558"/>
    <lineage>
        <taxon>Eukaryota</taxon>
        <taxon>Fungi</taxon>
        <taxon>Dikarya</taxon>
        <taxon>Ascomycota</taxon>
        <taxon>Pezizomycotina</taxon>
        <taxon>Dothideomycetes</taxon>
        <taxon>Pleosporomycetidae</taxon>
        <taxon>Pleosporales</taxon>
        <taxon>Massarineae</taxon>
        <taxon>Massarinaceae</taxon>
        <taxon>Byssothecium</taxon>
    </lineage>
</organism>
<evidence type="ECO:0000256" key="2">
    <source>
        <dbReference type="ARBA" id="ARBA00022980"/>
    </source>
</evidence>
<gene>
    <name evidence="6" type="ORF">CC80DRAFT_497827</name>
</gene>
<dbReference type="SUPFAM" id="SSF54843">
    <property type="entry name" value="Ribosomal protein L22"/>
    <property type="match status" value="2"/>
</dbReference>
<accession>A0A6A5T8K7</accession>
<dbReference type="GO" id="GO:0006412">
    <property type="term" value="P:translation"/>
    <property type="evidence" value="ECO:0007669"/>
    <property type="project" value="InterPro"/>
</dbReference>
<proteinExistence type="inferred from homology"/>
<reference evidence="6" key="1">
    <citation type="journal article" date="2020" name="Stud. Mycol.">
        <title>101 Dothideomycetes genomes: a test case for predicting lifestyles and emergence of pathogens.</title>
        <authorList>
            <person name="Haridas S."/>
            <person name="Albert R."/>
            <person name="Binder M."/>
            <person name="Bloem J."/>
            <person name="Labutti K."/>
            <person name="Salamov A."/>
            <person name="Andreopoulos B."/>
            <person name="Baker S."/>
            <person name="Barry K."/>
            <person name="Bills G."/>
            <person name="Bluhm B."/>
            <person name="Cannon C."/>
            <person name="Castanera R."/>
            <person name="Culley D."/>
            <person name="Daum C."/>
            <person name="Ezra D."/>
            <person name="Gonzalez J."/>
            <person name="Henrissat B."/>
            <person name="Kuo A."/>
            <person name="Liang C."/>
            <person name="Lipzen A."/>
            <person name="Lutzoni F."/>
            <person name="Magnuson J."/>
            <person name="Mondo S."/>
            <person name="Nolan M."/>
            <person name="Ohm R."/>
            <person name="Pangilinan J."/>
            <person name="Park H.-J."/>
            <person name="Ramirez L."/>
            <person name="Alfaro M."/>
            <person name="Sun H."/>
            <person name="Tritt A."/>
            <person name="Yoshinaga Y."/>
            <person name="Zwiers L.-H."/>
            <person name="Turgeon B."/>
            <person name="Goodwin S."/>
            <person name="Spatafora J."/>
            <person name="Crous P."/>
            <person name="Grigoriev I."/>
        </authorList>
    </citation>
    <scope>NUCLEOTIDE SEQUENCE</scope>
    <source>
        <strain evidence="6">CBS 675.92</strain>
    </source>
</reference>
<dbReference type="Pfam" id="PF00237">
    <property type="entry name" value="Ribosomal_L22"/>
    <property type="match status" value="2"/>
</dbReference>
<dbReference type="AlphaFoldDB" id="A0A6A5T8K7"/>
<feature type="region of interest" description="Disordered" evidence="5">
    <location>
        <begin position="44"/>
        <end position="101"/>
    </location>
</feature>
<evidence type="ECO:0000256" key="1">
    <source>
        <dbReference type="ARBA" id="ARBA00009451"/>
    </source>
</evidence>
<dbReference type="PANTHER" id="PTHR13501:SF10">
    <property type="entry name" value="LARGE RIBOSOMAL SUBUNIT PROTEIN UL22M"/>
    <property type="match status" value="1"/>
</dbReference>
<dbReference type="GO" id="GO:0015934">
    <property type="term" value="C:large ribosomal subunit"/>
    <property type="evidence" value="ECO:0007669"/>
    <property type="project" value="InterPro"/>
</dbReference>
<dbReference type="InterPro" id="IPR001063">
    <property type="entry name" value="Ribosomal_uL22"/>
</dbReference>
<sequence length="406" mass="46264">MSARIPTGRLGQSGLAAFCPRSSYIPTRSFSCALRLKDEAPKQENNLKPLTLKEKIDKAPGPTPDNPLSNPVLEQYLAHHDVSKKPSRPEPRLGAVSQSPSSLFQPEVEVPGWYEGITPEELQALQEQEKQRERILAREREHELHALKLDPAPAARLKFEKKMAIKDVLKNGRVTKAIKLARTERESTYQSPFLPTSVKKLTRIMHLIAGKTVEEALIQLRFSPKRIARDVRKGLMIARDEAIAKRGMGLGGAQATLDALEARKAREVELDALEAEYPALEEDDIDEEGFEPYLADGTRRQERPNKDKGTLIELKNGSRKRVLDETEMYIDQAWVGRGEKGVSPEFRARGRVNMLTHRTAMFTILLKEEKTRIRISQEMQKKRENRKLWLPLPDRPVTSQRQYCLW</sequence>
<comment type="similarity">
    <text evidence="1 4">Belongs to the universal ribosomal protein uL22 family.</text>
</comment>
<evidence type="ECO:0000313" key="6">
    <source>
        <dbReference type="EMBL" id="KAF1948983.1"/>
    </source>
</evidence>
<evidence type="ECO:0000256" key="5">
    <source>
        <dbReference type="SAM" id="MobiDB-lite"/>
    </source>
</evidence>
<dbReference type="GO" id="GO:0003735">
    <property type="term" value="F:structural constituent of ribosome"/>
    <property type="evidence" value="ECO:0007669"/>
    <property type="project" value="InterPro"/>
</dbReference>
<protein>
    <submittedName>
        <fullName evidence="6">Ribosomal protein L22</fullName>
    </submittedName>
</protein>
<name>A0A6A5T8K7_9PLEO</name>
<evidence type="ECO:0000256" key="4">
    <source>
        <dbReference type="RuleBase" id="RU004005"/>
    </source>
</evidence>